<evidence type="ECO:0000256" key="1">
    <source>
        <dbReference type="ARBA" id="ARBA00000085"/>
    </source>
</evidence>
<keyword evidence="8" id="KW-1185">Reference proteome</keyword>
<sequence length="469" mass="52934">MLDLTSKRLWFKSKVGFEEPNQVDLENNIMCLHTCSNLNEDKLMVQDCSGHNIFYDNPFVKNGLNFYAGVPLITPGGRVGTLCVLDSRKKELDQRQIETLQRLSRQIVYLMEFKVTSSRMTILQERNVMLQSQLEEKTHVLGVVSHDIRQPLTSITASSEMLLMNKDLDASQTELVRNNLSSAKYISSLVGELLEVVKYDTYNNNSDTKTNLLELEMVEMVTFIQQILMKHAMSAKKKNIFIKFGVEVCPPDHCTDDTTNAATTSPKQRPCSFEEHCRRSILWWDDSDDSHNLRTLPVITCFIDQVKMEQVVNNLISNAVKFSAYDSTCEVLIGRKDDSRVFVSVKDYGQGIPEQEIHKLFKPFEKIAGVKPTGGESSTGLGLNIVKNIIDAHQGKINVLSIVGEGSTFTITLPTHSLPCRIPQPIQSTLTRHPTQPNLNAAVEHDAKKLNILIADDYDVNRSLIVRIF</sequence>
<dbReference type="SUPFAM" id="SSF47384">
    <property type="entry name" value="Homodimeric domain of signal transducing histidine kinase"/>
    <property type="match status" value="1"/>
</dbReference>
<dbReference type="InterPro" id="IPR036097">
    <property type="entry name" value="HisK_dim/P_sf"/>
</dbReference>
<dbReference type="Pfam" id="PF01590">
    <property type="entry name" value="GAF"/>
    <property type="match status" value="1"/>
</dbReference>
<dbReference type="GO" id="GO:0009927">
    <property type="term" value="F:histidine phosphotransfer kinase activity"/>
    <property type="evidence" value="ECO:0007669"/>
    <property type="project" value="TreeGrafter"/>
</dbReference>
<dbReference type="SUPFAM" id="SSF55781">
    <property type="entry name" value="GAF domain-like"/>
    <property type="match status" value="1"/>
</dbReference>
<keyword evidence="5" id="KW-0418">Kinase</keyword>
<evidence type="ECO:0000256" key="5">
    <source>
        <dbReference type="ARBA" id="ARBA00022777"/>
    </source>
</evidence>
<dbReference type="PROSITE" id="PS50109">
    <property type="entry name" value="HIS_KIN"/>
    <property type="match status" value="1"/>
</dbReference>
<evidence type="ECO:0000313" key="7">
    <source>
        <dbReference type="EMBL" id="KAL0485211.1"/>
    </source>
</evidence>
<dbReference type="EC" id="2.7.13.3" evidence="2"/>
<dbReference type="InterPro" id="IPR003018">
    <property type="entry name" value="GAF"/>
</dbReference>
<dbReference type="PRINTS" id="PR00344">
    <property type="entry name" value="BCTRLSENSOR"/>
</dbReference>
<dbReference type="PANTHER" id="PTHR43047">
    <property type="entry name" value="TWO-COMPONENT HISTIDINE PROTEIN KINASE"/>
    <property type="match status" value="1"/>
</dbReference>
<gene>
    <name evidence="7" type="ORF">AKO1_004256</name>
</gene>
<feature type="domain" description="Histidine kinase" evidence="6">
    <location>
        <begin position="143"/>
        <end position="417"/>
    </location>
</feature>
<dbReference type="EMBL" id="JAOPGA020001119">
    <property type="protein sequence ID" value="KAL0485211.1"/>
    <property type="molecule type" value="Genomic_DNA"/>
</dbReference>
<keyword evidence="3" id="KW-0597">Phosphoprotein</keyword>
<proteinExistence type="predicted"/>
<dbReference type="Pfam" id="PF02518">
    <property type="entry name" value="HATPase_c"/>
    <property type="match status" value="1"/>
</dbReference>
<dbReference type="SUPFAM" id="SSF55874">
    <property type="entry name" value="ATPase domain of HSP90 chaperone/DNA topoisomerase II/histidine kinase"/>
    <property type="match status" value="1"/>
</dbReference>
<dbReference type="InterPro" id="IPR003661">
    <property type="entry name" value="HisK_dim/P_dom"/>
</dbReference>
<evidence type="ECO:0000256" key="4">
    <source>
        <dbReference type="ARBA" id="ARBA00022679"/>
    </source>
</evidence>
<dbReference type="CDD" id="cd00082">
    <property type="entry name" value="HisKA"/>
    <property type="match status" value="1"/>
</dbReference>
<comment type="caution">
    <text evidence="7">The sequence shown here is derived from an EMBL/GenBank/DDBJ whole genome shotgun (WGS) entry which is preliminary data.</text>
</comment>
<dbReference type="AlphaFoldDB" id="A0AAW2Z8Z8"/>
<dbReference type="Pfam" id="PF00512">
    <property type="entry name" value="HisKA"/>
    <property type="match status" value="1"/>
</dbReference>
<dbReference type="SMART" id="SM00387">
    <property type="entry name" value="HATPase_c"/>
    <property type="match status" value="1"/>
</dbReference>
<protein>
    <recommendedName>
        <fullName evidence="2">histidine kinase</fullName>
        <ecNumber evidence="2">2.7.13.3</ecNumber>
    </recommendedName>
</protein>
<dbReference type="Proteomes" id="UP001431209">
    <property type="component" value="Unassembled WGS sequence"/>
</dbReference>
<accession>A0AAW2Z8Z8</accession>
<dbReference type="Gene3D" id="3.30.565.10">
    <property type="entry name" value="Histidine kinase-like ATPase, C-terminal domain"/>
    <property type="match status" value="1"/>
</dbReference>
<dbReference type="GO" id="GO:0000155">
    <property type="term" value="F:phosphorelay sensor kinase activity"/>
    <property type="evidence" value="ECO:0007669"/>
    <property type="project" value="InterPro"/>
</dbReference>
<dbReference type="PANTHER" id="PTHR43047:SF72">
    <property type="entry name" value="OSMOSENSING HISTIDINE PROTEIN KINASE SLN1"/>
    <property type="match status" value="1"/>
</dbReference>
<dbReference type="InterPro" id="IPR003594">
    <property type="entry name" value="HATPase_dom"/>
</dbReference>
<reference evidence="7 8" key="1">
    <citation type="submission" date="2024-03" db="EMBL/GenBank/DDBJ databases">
        <title>The Acrasis kona genome and developmental transcriptomes reveal deep origins of eukaryotic multicellular pathways.</title>
        <authorList>
            <person name="Sheikh S."/>
            <person name="Fu C.-J."/>
            <person name="Brown M.W."/>
            <person name="Baldauf S.L."/>
        </authorList>
    </citation>
    <scope>NUCLEOTIDE SEQUENCE [LARGE SCALE GENOMIC DNA]</scope>
    <source>
        <strain evidence="7 8">ATCC MYA-3509</strain>
    </source>
</reference>
<evidence type="ECO:0000259" key="6">
    <source>
        <dbReference type="PROSITE" id="PS50109"/>
    </source>
</evidence>
<evidence type="ECO:0000313" key="8">
    <source>
        <dbReference type="Proteomes" id="UP001431209"/>
    </source>
</evidence>
<dbReference type="Gene3D" id="1.10.287.130">
    <property type="match status" value="1"/>
</dbReference>
<organism evidence="7 8">
    <name type="scientific">Acrasis kona</name>
    <dbReference type="NCBI Taxonomy" id="1008807"/>
    <lineage>
        <taxon>Eukaryota</taxon>
        <taxon>Discoba</taxon>
        <taxon>Heterolobosea</taxon>
        <taxon>Tetramitia</taxon>
        <taxon>Eutetramitia</taxon>
        <taxon>Acrasidae</taxon>
        <taxon>Acrasis</taxon>
    </lineage>
</organism>
<dbReference type="GO" id="GO:0005886">
    <property type="term" value="C:plasma membrane"/>
    <property type="evidence" value="ECO:0007669"/>
    <property type="project" value="TreeGrafter"/>
</dbReference>
<evidence type="ECO:0000256" key="3">
    <source>
        <dbReference type="ARBA" id="ARBA00022553"/>
    </source>
</evidence>
<dbReference type="InterPro" id="IPR036890">
    <property type="entry name" value="HATPase_C_sf"/>
</dbReference>
<dbReference type="InterPro" id="IPR004358">
    <property type="entry name" value="Sig_transdc_His_kin-like_C"/>
</dbReference>
<dbReference type="InterPro" id="IPR005467">
    <property type="entry name" value="His_kinase_dom"/>
</dbReference>
<comment type="catalytic activity">
    <reaction evidence="1">
        <text>ATP + protein L-histidine = ADP + protein N-phospho-L-histidine.</text>
        <dbReference type="EC" id="2.7.13.3"/>
    </reaction>
</comment>
<keyword evidence="4" id="KW-0808">Transferase</keyword>
<name>A0AAW2Z8Z8_9EUKA</name>
<dbReference type="SMART" id="SM00388">
    <property type="entry name" value="HisKA"/>
    <property type="match status" value="1"/>
</dbReference>
<evidence type="ECO:0000256" key="2">
    <source>
        <dbReference type="ARBA" id="ARBA00012438"/>
    </source>
</evidence>